<evidence type="ECO:0000256" key="1">
    <source>
        <dbReference type="SAM" id="MobiDB-lite"/>
    </source>
</evidence>
<organism evidence="2">
    <name type="scientific">Hemiselmis andersenii</name>
    <name type="common">Cryptophyte alga</name>
    <dbReference type="NCBI Taxonomy" id="464988"/>
    <lineage>
        <taxon>Eukaryota</taxon>
        <taxon>Cryptophyceae</taxon>
        <taxon>Cryptomonadales</taxon>
        <taxon>Hemiselmidaceae</taxon>
        <taxon>Hemiselmis</taxon>
    </lineage>
</organism>
<evidence type="ECO:0000313" key="3">
    <source>
        <dbReference type="EMBL" id="CAD8971911.1"/>
    </source>
</evidence>
<dbReference type="EMBL" id="HBFX01038082">
    <property type="protein sequence ID" value="CAD8971911.1"/>
    <property type="molecule type" value="Transcribed_RNA"/>
</dbReference>
<reference evidence="2" key="1">
    <citation type="submission" date="2021-01" db="EMBL/GenBank/DDBJ databases">
        <authorList>
            <person name="Corre E."/>
            <person name="Pelletier E."/>
            <person name="Niang G."/>
            <person name="Scheremetjew M."/>
            <person name="Finn R."/>
            <person name="Kale V."/>
            <person name="Holt S."/>
            <person name="Cochrane G."/>
            <person name="Meng A."/>
            <person name="Brown T."/>
            <person name="Cohen L."/>
        </authorList>
    </citation>
    <scope>NUCLEOTIDE SEQUENCE</scope>
    <source>
        <strain evidence="2">CCMP441</strain>
        <strain evidence="3">CCMP644</strain>
    </source>
</reference>
<feature type="region of interest" description="Disordered" evidence="1">
    <location>
        <begin position="1"/>
        <end position="67"/>
    </location>
</feature>
<feature type="compositionally biased region" description="Polar residues" evidence="1">
    <location>
        <begin position="45"/>
        <end position="58"/>
    </location>
</feature>
<dbReference type="AlphaFoldDB" id="A0A6U4ZP90"/>
<dbReference type="EMBL" id="HBFK01022568">
    <property type="protein sequence ID" value="CAD8747473.1"/>
    <property type="molecule type" value="Transcribed_RNA"/>
</dbReference>
<sequence>MAMAMASQIEPYKFLPSETSAPTHPQGLPLPPNGDPAGLVRPASPDSTAPLSARSNQPPVRARAPNTMLDVRPKSARVPGYTGHQPGIVAESLLGRSYAYITGYRKDMLGNDDDQWLSEYHRNHIVPGDDHMAQPQGSQTPLHVAARQPRPTTAQYGGDGKRFGWSDNDKYFSVLNLNKTGRMPGYTGHAPHFRFQGSVGLPFAKACNVGDHMMPPDGSHCKFRHVEPHRSANGFTRENPIAGYSGFMPYLQDTNIGKNYRESLTVVEQLREEGPARLRAEFDVPHCGYTPSMKEAIKDAQPHRAERTPYGNEASASNVHGQVHKDQLKPRGVIAGYCGFRPGTAVSRYPPDRYRPRIELSKPRNEKHLRGSIYIGDLTQEWNVGDPYWRTNHDYGCFTPQARPKGPDHDPEKIVQQFN</sequence>
<protein>
    <submittedName>
        <fullName evidence="2">Uncharacterized protein</fullName>
    </submittedName>
</protein>
<evidence type="ECO:0000313" key="2">
    <source>
        <dbReference type="EMBL" id="CAD8747473.1"/>
    </source>
</evidence>
<proteinExistence type="predicted"/>
<name>A0A6U4ZP90_HEMAN</name>
<gene>
    <name evidence="3" type="ORF">HAND00432_LOCUS22912</name>
    <name evidence="2" type="ORF">HAND1043_LOCUS13970</name>
</gene>
<accession>A0A6U4ZP90</accession>